<organism evidence="1 2">
    <name type="scientific">Corynebacterium ammoniagenes DSM 20306</name>
    <dbReference type="NCBI Taxonomy" id="649754"/>
    <lineage>
        <taxon>Bacteria</taxon>
        <taxon>Bacillati</taxon>
        <taxon>Actinomycetota</taxon>
        <taxon>Actinomycetes</taxon>
        <taxon>Mycobacteriales</taxon>
        <taxon>Corynebacteriaceae</taxon>
        <taxon>Corynebacterium</taxon>
    </lineage>
</organism>
<dbReference type="Proteomes" id="UP000006015">
    <property type="component" value="Unassembled WGS sequence"/>
</dbReference>
<evidence type="ECO:0000313" key="2">
    <source>
        <dbReference type="Proteomes" id="UP000006015"/>
    </source>
</evidence>
<dbReference type="EMBL" id="ADNS01000005">
    <property type="protein sequence ID" value="EFG81863.1"/>
    <property type="molecule type" value="Genomic_DNA"/>
</dbReference>
<accession>A0ABP2IGS6</accession>
<reference evidence="1 2" key="1">
    <citation type="submission" date="2010-04" db="EMBL/GenBank/DDBJ databases">
        <authorList>
            <person name="Weinstock G."/>
            <person name="Sodergren E."/>
            <person name="Clifton S."/>
            <person name="Fulton L."/>
            <person name="Fulton B."/>
            <person name="Courtney L."/>
            <person name="Fronick C."/>
            <person name="Harrison M."/>
            <person name="Strong C."/>
            <person name="Farmer C."/>
            <person name="Delahaunty K."/>
            <person name="Markovic C."/>
            <person name="Hall O."/>
            <person name="Minx P."/>
            <person name="Tomlinson C."/>
            <person name="Mitreva M."/>
            <person name="Hou S."/>
            <person name="Wollam A."/>
            <person name="Pepin K.H."/>
            <person name="Johnson M."/>
            <person name="Bhonagiri V."/>
            <person name="Zhang X."/>
            <person name="Suruliraj S."/>
            <person name="Warren W."/>
            <person name="Chinwalla A."/>
            <person name="Mardis E.R."/>
            <person name="Wilson R.K."/>
        </authorList>
    </citation>
    <scope>NUCLEOTIDE SEQUENCE [LARGE SCALE GENOMIC DNA]</scope>
    <source>
        <strain evidence="1 2">DSM 20306</strain>
    </source>
</reference>
<sequence>MDSVPSGLHFVGDWDCHSRSCRRFLADVLGCCSSFHPTGVVVYRSRASA</sequence>
<evidence type="ECO:0000313" key="1">
    <source>
        <dbReference type="EMBL" id="EFG81863.1"/>
    </source>
</evidence>
<protein>
    <submittedName>
        <fullName evidence="1">Uncharacterized protein</fullName>
    </submittedName>
</protein>
<proteinExistence type="predicted"/>
<gene>
    <name evidence="1" type="ORF">HMPREF0281_00849</name>
</gene>
<keyword evidence="2" id="KW-1185">Reference proteome</keyword>
<name>A0ABP2IGS6_CORAM</name>
<comment type="caution">
    <text evidence="1">The sequence shown here is derived from an EMBL/GenBank/DDBJ whole genome shotgun (WGS) entry which is preliminary data.</text>
</comment>